<keyword evidence="4" id="KW-0663">Pyridoxal phosphate</keyword>
<evidence type="ECO:0000256" key="4">
    <source>
        <dbReference type="PIRSR" id="PIRSR000460-1"/>
    </source>
</evidence>
<dbReference type="Pfam" id="PF00343">
    <property type="entry name" value="Phosphorylase"/>
    <property type="match status" value="1"/>
</dbReference>
<dbReference type="EMBL" id="CP002049">
    <property type="protein sequence ID" value="ADI14930.1"/>
    <property type="molecule type" value="Genomic_DNA"/>
</dbReference>
<evidence type="ECO:0000256" key="1">
    <source>
        <dbReference type="ARBA" id="ARBA00001275"/>
    </source>
</evidence>
<dbReference type="eggNOG" id="COG0058">
    <property type="taxonomic scope" value="Bacteria"/>
</dbReference>
<gene>
    <name evidence="6" type="ordered locus">Trad_1813</name>
</gene>
<keyword evidence="7" id="KW-1185">Reference proteome</keyword>
<dbReference type="Pfam" id="PF11897">
    <property type="entry name" value="DUF3417"/>
    <property type="match status" value="1"/>
</dbReference>
<dbReference type="Gene3D" id="3.40.50.2000">
    <property type="entry name" value="Glycogen Phosphorylase B"/>
    <property type="match status" value="3"/>
</dbReference>
<dbReference type="SUPFAM" id="SSF53756">
    <property type="entry name" value="UDP-Glycosyltransferase/glycogen phosphorylase"/>
    <property type="match status" value="1"/>
</dbReference>
<keyword evidence="3" id="KW-0021">Allosteric enzyme</keyword>
<dbReference type="InterPro" id="IPR052182">
    <property type="entry name" value="Glycogen/Maltodextrin_Phosph"/>
</dbReference>
<dbReference type="GO" id="GO:0005975">
    <property type="term" value="P:carbohydrate metabolic process"/>
    <property type="evidence" value="ECO:0007669"/>
    <property type="project" value="InterPro"/>
</dbReference>
<dbReference type="AlphaFoldDB" id="D7CQE6"/>
<evidence type="ECO:0000313" key="7">
    <source>
        <dbReference type="Proteomes" id="UP000000379"/>
    </source>
</evidence>
<dbReference type="HOGENOM" id="CLU_015112_0_0_0"/>
<dbReference type="Proteomes" id="UP000000379">
    <property type="component" value="Chromosome"/>
</dbReference>
<dbReference type="GO" id="GO:0008184">
    <property type="term" value="F:glycogen phosphorylase activity"/>
    <property type="evidence" value="ECO:0007669"/>
    <property type="project" value="InterPro"/>
</dbReference>
<protein>
    <submittedName>
        <fullName evidence="6">Alpha-glucan phosphorylase</fullName>
        <ecNumber evidence="6">2.4.1.1</ecNumber>
    </submittedName>
</protein>
<comment type="similarity">
    <text evidence="2">Belongs to the glycogen phosphorylase family.</text>
</comment>
<dbReference type="NCBIfam" id="TIGR02094">
    <property type="entry name" value="more_P_ylases"/>
    <property type="match status" value="1"/>
</dbReference>
<dbReference type="EC" id="2.4.1.1" evidence="6"/>
<dbReference type="KEGG" id="tra:Trad_1813"/>
<name>D7CQE6_TRURR</name>
<feature type="modified residue" description="N6-(pyridoxal phosphate)lysine" evidence="4">
    <location>
        <position position="606"/>
    </location>
</feature>
<comment type="catalytic activity">
    <reaction evidence="1">
        <text>[(1-&gt;4)-alpha-D-glucosyl](n) + phosphate = [(1-&gt;4)-alpha-D-glucosyl](n-1) + alpha-D-glucose 1-phosphate</text>
        <dbReference type="Rhea" id="RHEA:41732"/>
        <dbReference type="Rhea" id="RHEA-COMP:9584"/>
        <dbReference type="Rhea" id="RHEA-COMP:9586"/>
        <dbReference type="ChEBI" id="CHEBI:15444"/>
        <dbReference type="ChEBI" id="CHEBI:43474"/>
        <dbReference type="ChEBI" id="CHEBI:58601"/>
        <dbReference type="EC" id="2.4.1.1"/>
    </reaction>
</comment>
<dbReference type="PANTHER" id="PTHR42655">
    <property type="entry name" value="GLYCOGEN PHOSPHORYLASE"/>
    <property type="match status" value="1"/>
</dbReference>
<keyword evidence="6" id="KW-0808">Transferase</keyword>
<reference evidence="7" key="1">
    <citation type="submission" date="2010-05" db="EMBL/GenBank/DDBJ databases">
        <title>The complete genome of Truepera radiovictris DSM 17093.</title>
        <authorList>
            <consortium name="US DOE Joint Genome Institute (JGI-PGF)"/>
            <person name="Lucas S."/>
            <person name="Copeland A."/>
            <person name="Lapidus A."/>
            <person name="Glavina del Rio T."/>
            <person name="Dalin E."/>
            <person name="Tice H."/>
            <person name="Bruce D."/>
            <person name="Goodwin L."/>
            <person name="Pitluck S."/>
            <person name="Kyrpides N."/>
            <person name="Mavromatis K."/>
            <person name="Ovchinnikova G."/>
            <person name="Munk A.C."/>
            <person name="Detter J.C."/>
            <person name="Han C."/>
            <person name="Tapia R."/>
            <person name="Land M."/>
            <person name="Hauser L."/>
            <person name="Markowitz V."/>
            <person name="Cheng J.-F."/>
            <person name="Hugenholtz P."/>
            <person name="Woyke T."/>
            <person name="Wu D."/>
            <person name="Tindall B."/>
            <person name="Pomrenke H.G."/>
            <person name="Brambilla E."/>
            <person name="Klenk H.-P."/>
            <person name="Eisen J.A."/>
        </authorList>
    </citation>
    <scope>NUCLEOTIDE SEQUENCE [LARGE SCALE GENOMIC DNA]</scope>
    <source>
        <strain evidence="7">DSM 17093 / CIP 108686 / LMG 22925 / RQ-24</strain>
    </source>
</reference>
<dbReference type="InterPro" id="IPR011834">
    <property type="entry name" value="Agluc_phsphrylas"/>
</dbReference>
<dbReference type="InterPro" id="IPR000811">
    <property type="entry name" value="Glyco_trans_35"/>
</dbReference>
<evidence type="ECO:0000256" key="3">
    <source>
        <dbReference type="ARBA" id="ARBA00022533"/>
    </source>
</evidence>
<dbReference type="STRING" id="649638.Trad_1813"/>
<reference evidence="6 7" key="2">
    <citation type="journal article" date="2011" name="Stand. Genomic Sci.">
        <title>Complete genome sequence of Truepera radiovictrix type strain (RQ-24).</title>
        <authorList>
            <person name="Ivanova N."/>
            <person name="Rohde C."/>
            <person name="Munk C."/>
            <person name="Nolan M."/>
            <person name="Lucas S."/>
            <person name="Del Rio T.G."/>
            <person name="Tice H."/>
            <person name="Deshpande S."/>
            <person name="Cheng J.F."/>
            <person name="Tapia R."/>
            <person name="Han C."/>
            <person name="Goodwin L."/>
            <person name="Pitluck S."/>
            <person name="Liolios K."/>
            <person name="Mavromatis K."/>
            <person name="Mikhailova N."/>
            <person name="Pati A."/>
            <person name="Chen A."/>
            <person name="Palaniappan K."/>
            <person name="Land M."/>
            <person name="Hauser L."/>
            <person name="Chang Y.J."/>
            <person name="Jeffries C.D."/>
            <person name="Brambilla E."/>
            <person name="Rohde M."/>
            <person name="Goker M."/>
            <person name="Tindall B.J."/>
            <person name="Woyke T."/>
            <person name="Bristow J."/>
            <person name="Eisen J.A."/>
            <person name="Markowitz V."/>
            <person name="Hugenholtz P."/>
            <person name="Kyrpides N.C."/>
            <person name="Klenk H.P."/>
            <person name="Lapidus A."/>
        </authorList>
    </citation>
    <scope>NUCLEOTIDE SEQUENCE [LARGE SCALE GENOMIC DNA]</scope>
    <source>
        <strain evidence="7">DSM 17093 / CIP 108686 / LMG 22925 / RQ-24</strain>
    </source>
</reference>
<sequence length="848" mass="95130">MNVLGHLTVLPDIPERIGRLEDLSRNLYWTWHPDARRLFRHLDRELWEAVGHSPPAMLRDISQAKLEAAARDEGYLALYDEVIAGFERYLKRQRTWFRERSSGRPEDVYAYFCMEYGWHEAVALYSGGLGVLAGDHTKAASDLGVPLVAVGPWFPEGYFHQRVAQTGEQEAYYERLSPSDMPFTLAKTAAGDEARVSVALQGREVFLRAWHLAVGTVSVYLLDTDVPENSPEDRGIFSRLYGGDQRTRIAQEILLGIGGVRLLRALGISPTAWHMNEGHSAFMPLERCRELVESGLPFDQAREVVAAGTLFTVHTPVAAGNDTFPFDLINQFFSGFWGALGLSQGQFHELGRHDHGWGPVFSMPALALRFSSGRNGVAKLHGETSREIWRDLWPEVPTEEVPITHITNGVHAPTWVAPEIRELVGKVLPEGWQERFDDAEMWAKVRELDSAELWAVRQTLKADSIDFFRARLAKQRTRHGATKAALRVAETLFSTNTLTIGFARRFATYKRATLIFRDLDRLARILGDPDRPVQLVFAGKAHPADKPGQALITTIQSLSQDPRFLGKILFIEDYDMAVGRAMTRGVDVWLNNPRRPLEASGTSGQKAAMNGVLNLSILDGWWPEGFDGENGWAIGTGDSAAASELADEADADALYDLLEHEVIPLYYDRDAAGVPQRWLERAKNAIATISPAFNARRMVKEYVETFYAPASERARRFGANNFAVAAELAAWRHRVQNAWHNLYVSAKPLTTRSARVGEPLEIEVTLHPRDLADEALCVELVYSAEADRLERGLHHVRLECAQTFDDGGRLYRACFHPEVSGQLVYGVRVYPLNEHLVSPFDAYAIRWA</sequence>
<dbReference type="InterPro" id="IPR024517">
    <property type="entry name" value="Glycogen_phosphorylase_DUF3417"/>
</dbReference>
<evidence type="ECO:0000259" key="5">
    <source>
        <dbReference type="Pfam" id="PF11897"/>
    </source>
</evidence>
<organism evidence="6 7">
    <name type="scientific">Truepera radiovictrix (strain DSM 17093 / CIP 108686 / LMG 22925 / RQ-24)</name>
    <dbReference type="NCBI Taxonomy" id="649638"/>
    <lineage>
        <taxon>Bacteria</taxon>
        <taxon>Thermotogati</taxon>
        <taxon>Deinococcota</taxon>
        <taxon>Deinococci</taxon>
        <taxon>Trueperales</taxon>
        <taxon>Trueperaceae</taxon>
        <taxon>Truepera</taxon>
    </lineage>
</organism>
<dbReference type="RefSeq" id="WP_013178296.1">
    <property type="nucleotide sequence ID" value="NC_014221.1"/>
</dbReference>
<accession>D7CQE6</accession>
<dbReference type="PANTHER" id="PTHR42655:SF1">
    <property type="entry name" value="GLYCOGEN PHOSPHORYLASE"/>
    <property type="match status" value="1"/>
</dbReference>
<feature type="domain" description="DUF3417" evidence="5">
    <location>
        <begin position="13"/>
        <end position="121"/>
    </location>
</feature>
<dbReference type="GO" id="GO:0030170">
    <property type="term" value="F:pyridoxal phosphate binding"/>
    <property type="evidence" value="ECO:0007669"/>
    <property type="project" value="InterPro"/>
</dbReference>
<dbReference type="CAZy" id="GT35">
    <property type="family name" value="Glycosyltransferase Family 35"/>
</dbReference>
<evidence type="ECO:0000313" key="6">
    <source>
        <dbReference type="EMBL" id="ADI14930.1"/>
    </source>
</evidence>
<evidence type="ECO:0000256" key="2">
    <source>
        <dbReference type="ARBA" id="ARBA00006047"/>
    </source>
</evidence>
<proteinExistence type="inferred from homology"/>
<dbReference type="PIRSF" id="PIRSF000460">
    <property type="entry name" value="Pprylas_GlgP"/>
    <property type="match status" value="1"/>
</dbReference>
<keyword evidence="6" id="KW-0328">Glycosyltransferase</keyword>